<dbReference type="InterPro" id="IPR005746">
    <property type="entry name" value="Thioredoxin"/>
</dbReference>
<evidence type="ECO:0000256" key="2">
    <source>
        <dbReference type="ARBA" id="ARBA00022448"/>
    </source>
</evidence>
<dbReference type="PROSITE" id="PS00194">
    <property type="entry name" value="THIOREDOXIN_1"/>
    <property type="match status" value="1"/>
</dbReference>
<dbReference type="Gene3D" id="3.40.30.10">
    <property type="entry name" value="Glutaredoxin"/>
    <property type="match status" value="1"/>
</dbReference>
<dbReference type="CDD" id="cd02947">
    <property type="entry name" value="TRX_family"/>
    <property type="match status" value="1"/>
</dbReference>
<feature type="site" description="Deprotonates C-terminal active site Cys" evidence="8">
    <location>
        <position position="24"/>
    </location>
</feature>
<dbReference type="GO" id="GO:0005737">
    <property type="term" value="C:cytoplasm"/>
    <property type="evidence" value="ECO:0007669"/>
    <property type="project" value="TreeGrafter"/>
</dbReference>
<dbReference type="FunFam" id="3.40.30.10:FF:000001">
    <property type="entry name" value="Thioredoxin"/>
    <property type="match status" value="1"/>
</dbReference>
<dbReference type="Pfam" id="PF00085">
    <property type="entry name" value="Thioredoxin"/>
    <property type="match status" value="1"/>
</dbReference>
<name>A0A2W4WJK0_9CYAN</name>
<comment type="similarity">
    <text evidence="1 7">Belongs to the thioredoxin family.</text>
</comment>
<dbReference type="PIRSF" id="PIRSF000077">
    <property type="entry name" value="Thioredoxin"/>
    <property type="match status" value="1"/>
</dbReference>
<evidence type="ECO:0000313" key="12">
    <source>
        <dbReference type="Proteomes" id="UP000249467"/>
    </source>
</evidence>
<comment type="caution">
    <text evidence="11">The sequence shown here is derived from an EMBL/GenBank/DDBJ whole genome shotgun (WGS) entry which is preliminary data.</text>
</comment>
<evidence type="ECO:0000259" key="10">
    <source>
        <dbReference type="PROSITE" id="PS51352"/>
    </source>
</evidence>
<dbReference type="AlphaFoldDB" id="A0A2W4WJK0"/>
<gene>
    <name evidence="11" type="primary">trxA</name>
    <name evidence="11" type="ORF">DCF19_01905</name>
</gene>
<sequence>MSVKKQFGSFDELLESSELPVLVDFYAPWCGPCQLMTGILDKVSERMKDKVQIVKINTDNYPELASQYKVYALPTLVLFKDGAAVDRVEGVIQADQLCDRLTVHA</sequence>
<feature type="domain" description="Thioredoxin" evidence="10">
    <location>
        <begin position="1"/>
        <end position="105"/>
    </location>
</feature>
<reference evidence="11 12" key="2">
    <citation type="submission" date="2018-06" db="EMBL/GenBank/DDBJ databases">
        <title>Metagenomic assembly of (sub)arctic Cyanobacteria and their associated microbiome from non-axenic cultures.</title>
        <authorList>
            <person name="Baurain D."/>
        </authorList>
    </citation>
    <scope>NUCLEOTIDE SEQUENCE [LARGE SCALE GENOMIC DNA]</scope>
    <source>
        <strain evidence="11">ULC066bin1</strain>
    </source>
</reference>
<dbReference type="InterPro" id="IPR036249">
    <property type="entry name" value="Thioredoxin-like_sf"/>
</dbReference>
<keyword evidence="3" id="KW-0249">Electron transport</keyword>
<dbReference type="PANTHER" id="PTHR45663">
    <property type="entry name" value="GEO12009P1"/>
    <property type="match status" value="1"/>
</dbReference>
<feature type="disulfide bond" description="Redox-active" evidence="9">
    <location>
        <begin position="30"/>
        <end position="33"/>
    </location>
</feature>
<evidence type="ECO:0000256" key="6">
    <source>
        <dbReference type="NCBIfam" id="TIGR01068"/>
    </source>
</evidence>
<dbReference type="InterPro" id="IPR017937">
    <property type="entry name" value="Thioredoxin_CS"/>
</dbReference>
<evidence type="ECO:0000256" key="3">
    <source>
        <dbReference type="ARBA" id="ARBA00022982"/>
    </source>
</evidence>
<keyword evidence="5 9" id="KW-0676">Redox-active center</keyword>
<reference evidence="11 12" key="1">
    <citation type="submission" date="2018-04" db="EMBL/GenBank/DDBJ databases">
        <authorList>
            <person name="Go L.Y."/>
            <person name="Mitchell J.A."/>
        </authorList>
    </citation>
    <scope>NUCLEOTIDE SEQUENCE [LARGE SCALE GENOMIC DNA]</scope>
    <source>
        <strain evidence="11">ULC066bin1</strain>
    </source>
</reference>
<evidence type="ECO:0000256" key="9">
    <source>
        <dbReference type="PIRSR" id="PIRSR000077-4"/>
    </source>
</evidence>
<dbReference type="GO" id="GO:0015035">
    <property type="term" value="F:protein-disulfide reductase activity"/>
    <property type="evidence" value="ECO:0007669"/>
    <property type="project" value="UniProtKB-UniRule"/>
</dbReference>
<dbReference type="PANTHER" id="PTHR45663:SF15">
    <property type="entry name" value="THIOREDOXIN Y1, CHLOROPLASTIC"/>
    <property type="match status" value="1"/>
</dbReference>
<dbReference type="PRINTS" id="PR00421">
    <property type="entry name" value="THIOREDOXIN"/>
</dbReference>
<feature type="active site" description="Nucleophile" evidence="8">
    <location>
        <position position="33"/>
    </location>
</feature>
<evidence type="ECO:0000313" key="11">
    <source>
        <dbReference type="EMBL" id="PZO44632.1"/>
    </source>
</evidence>
<dbReference type="SUPFAM" id="SSF52833">
    <property type="entry name" value="Thioredoxin-like"/>
    <property type="match status" value="1"/>
</dbReference>
<accession>A0A2W4WJK0</accession>
<protein>
    <recommendedName>
        <fullName evidence="6 7">Thioredoxin</fullName>
    </recommendedName>
</protein>
<evidence type="ECO:0000256" key="7">
    <source>
        <dbReference type="PIRNR" id="PIRNR000077"/>
    </source>
</evidence>
<feature type="active site" description="Nucleophile" evidence="8">
    <location>
        <position position="30"/>
    </location>
</feature>
<dbReference type="NCBIfam" id="TIGR01068">
    <property type="entry name" value="thioredoxin"/>
    <property type="match status" value="1"/>
</dbReference>
<dbReference type="PROSITE" id="PS51352">
    <property type="entry name" value="THIOREDOXIN_2"/>
    <property type="match status" value="1"/>
</dbReference>
<organism evidence="11 12">
    <name type="scientific">Pseudanabaena frigida</name>
    <dbReference type="NCBI Taxonomy" id="945775"/>
    <lineage>
        <taxon>Bacteria</taxon>
        <taxon>Bacillati</taxon>
        <taxon>Cyanobacteriota</taxon>
        <taxon>Cyanophyceae</taxon>
        <taxon>Pseudanabaenales</taxon>
        <taxon>Pseudanabaenaceae</taxon>
        <taxon>Pseudanabaena</taxon>
    </lineage>
</organism>
<dbReference type="EMBL" id="QBML01000002">
    <property type="protein sequence ID" value="PZO44632.1"/>
    <property type="molecule type" value="Genomic_DNA"/>
</dbReference>
<feature type="site" description="Contributes to redox potential value" evidence="8">
    <location>
        <position position="31"/>
    </location>
</feature>
<keyword evidence="4 9" id="KW-1015">Disulfide bond</keyword>
<evidence type="ECO:0000256" key="5">
    <source>
        <dbReference type="ARBA" id="ARBA00023284"/>
    </source>
</evidence>
<evidence type="ECO:0000256" key="8">
    <source>
        <dbReference type="PIRSR" id="PIRSR000077-1"/>
    </source>
</evidence>
<keyword evidence="2" id="KW-0813">Transport</keyword>
<feature type="site" description="Contributes to redox potential value" evidence="8">
    <location>
        <position position="32"/>
    </location>
</feature>
<dbReference type="InterPro" id="IPR013766">
    <property type="entry name" value="Thioredoxin_domain"/>
</dbReference>
<dbReference type="Proteomes" id="UP000249467">
    <property type="component" value="Unassembled WGS sequence"/>
</dbReference>
<evidence type="ECO:0000256" key="1">
    <source>
        <dbReference type="ARBA" id="ARBA00008987"/>
    </source>
</evidence>
<evidence type="ECO:0000256" key="4">
    <source>
        <dbReference type="ARBA" id="ARBA00023157"/>
    </source>
</evidence>
<proteinExistence type="inferred from homology"/>